<accession>A0A369JWA3</accession>
<evidence type="ECO:0000313" key="1">
    <source>
        <dbReference type="EMBL" id="RDB22976.1"/>
    </source>
</evidence>
<dbReference type="InParanoid" id="A0A369JWA3"/>
<keyword evidence="2" id="KW-1185">Reference proteome</keyword>
<sequence>MVVKAAEAAELGAVAGFIEWFENGLNTIQKRKLDKRIIISEGEKQRIVSDLRYPPICAFHQTASLILCMREPAIVESGSHNILMNLDGVIMYYYSTRLFACLPFVSKSLMIPFGGLHPSSQLSYRRRSQLGRRVSFSKHQQLAAHSASTGSDRSDINFKWDLFGLLNLLPILDLSFSNVGSISTSLITLCGTPHQLQFHPRPPPVTSIDSSIMFPKLGRFGVYAMLPVAANSRVFRRISWTLASNGCTGREAFEHAPDTVQYDSVASLNTRDIDLNNTRARLGRQG</sequence>
<proteinExistence type="predicted"/>
<name>A0A369JWA3_HYPMA</name>
<comment type="caution">
    <text evidence="1">The sequence shown here is derived from an EMBL/GenBank/DDBJ whole genome shotgun (WGS) entry which is preliminary data.</text>
</comment>
<protein>
    <submittedName>
        <fullName evidence="1">Uncharacterized protein</fullName>
    </submittedName>
</protein>
<dbReference type="Proteomes" id="UP000076154">
    <property type="component" value="Unassembled WGS sequence"/>
</dbReference>
<dbReference type="AlphaFoldDB" id="A0A369JWA3"/>
<gene>
    <name evidence="1" type="ORF">Hypma_009927</name>
</gene>
<dbReference type="EMBL" id="LUEZ02000048">
    <property type="protein sequence ID" value="RDB22976.1"/>
    <property type="molecule type" value="Genomic_DNA"/>
</dbReference>
<evidence type="ECO:0000313" key="2">
    <source>
        <dbReference type="Proteomes" id="UP000076154"/>
    </source>
</evidence>
<organism evidence="1 2">
    <name type="scientific">Hypsizygus marmoreus</name>
    <name type="common">White beech mushroom</name>
    <name type="synonym">Agaricus marmoreus</name>
    <dbReference type="NCBI Taxonomy" id="39966"/>
    <lineage>
        <taxon>Eukaryota</taxon>
        <taxon>Fungi</taxon>
        <taxon>Dikarya</taxon>
        <taxon>Basidiomycota</taxon>
        <taxon>Agaricomycotina</taxon>
        <taxon>Agaricomycetes</taxon>
        <taxon>Agaricomycetidae</taxon>
        <taxon>Agaricales</taxon>
        <taxon>Tricholomatineae</taxon>
        <taxon>Lyophyllaceae</taxon>
        <taxon>Hypsizygus</taxon>
    </lineage>
</organism>
<reference evidence="1" key="1">
    <citation type="submission" date="2018-04" db="EMBL/GenBank/DDBJ databases">
        <title>Whole genome sequencing of Hypsizygus marmoreus.</title>
        <authorList>
            <person name="Choi I.-G."/>
            <person name="Min B."/>
            <person name="Kim J.-G."/>
            <person name="Kim S."/>
            <person name="Oh Y.-L."/>
            <person name="Kong W.-S."/>
            <person name="Park H."/>
            <person name="Jeong J."/>
            <person name="Song E.-S."/>
        </authorList>
    </citation>
    <scope>NUCLEOTIDE SEQUENCE [LARGE SCALE GENOMIC DNA]</scope>
    <source>
        <strain evidence="1">51987-8</strain>
    </source>
</reference>